<evidence type="ECO:0000313" key="2">
    <source>
        <dbReference type="Proteomes" id="UP000051035"/>
    </source>
</evidence>
<accession>A0A0S8JAX2</accession>
<name>A0A0S8JAX2_UNCT6</name>
<sequence>MMPPSSSSRGNLPPSRLFLPLRRIPLRAHFAASLAVALVALLLAGCGEQNPLEPSTVIEGSDAMLSAGAGGSDTFVFSRGTATYGQIRLSVYWFEGPPQVLAGYLSSEGIQVADPGLRLAPESGYSPQVLLGDPGSSYVLMTDDAPHYGRIDIVAVDERLTDRTIAITFDWVVQTEAGNRRLY</sequence>
<reference evidence="1 2" key="1">
    <citation type="journal article" date="2015" name="Microbiome">
        <title>Genomic resolution of linkages in carbon, nitrogen, and sulfur cycling among widespread estuary sediment bacteria.</title>
        <authorList>
            <person name="Baker B.J."/>
            <person name="Lazar C.S."/>
            <person name="Teske A.P."/>
            <person name="Dick G.J."/>
        </authorList>
    </citation>
    <scope>NUCLEOTIDE SEQUENCE [LARGE SCALE GENOMIC DNA]</scope>
    <source>
        <strain evidence="1">SM1_40</strain>
    </source>
</reference>
<dbReference type="Proteomes" id="UP000051035">
    <property type="component" value="Unassembled WGS sequence"/>
</dbReference>
<evidence type="ECO:0000313" key="1">
    <source>
        <dbReference type="EMBL" id="KPL06762.1"/>
    </source>
</evidence>
<dbReference type="EMBL" id="LJVA01000134">
    <property type="protein sequence ID" value="KPL06762.1"/>
    <property type="molecule type" value="Genomic_DNA"/>
</dbReference>
<protein>
    <submittedName>
        <fullName evidence="1">Uncharacterized protein</fullName>
    </submittedName>
</protein>
<dbReference type="AlphaFoldDB" id="A0A0S8JAX2"/>
<gene>
    <name evidence="1" type="ORF">AMJ71_09380</name>
</gene>
<comment type="caution">
    <text evidence="1">The sequence shown here is derived from an EMBL/GenBank/DDBJ whole genome shotgun (WGS) entry which is preliminary data.</text>
</comment>
<organism evidence="1 2">
    <name type="scientific">candidate division TA06 bacterium SM1_40</name>
    <dbReference type="NCBI Taxonomy" id="1703773"/>
    <lineage>
        <taxon>Bacteria</taxon>
        <taxon>Bacteria division TA06</taxon>
    </lineage>
</organism>
<proteinExistence type="predicted"/>